<dbReference type="Pfam" id="PF00005">
    <property type="entry name" value="ABC_tran"/>
    <property type="match status" value="1"/>
</dbReference>
<keyword evidence="1" id="KW-0813">Transport</keyword>
<dbReference type="PROSITE" id="PS50893">
    <property type="entry name" value="ABC_TRANSPORTER_2"/>
    <property type="match status" value="1"/>
</dbReference>
<dbReference type="InterPro" id="IPR017871">
    <property type="entry name" value="ABC_transporter-like_CS"/>
</dbReference>
<dbReference type="PROSITE" id="PS00211">
    <property type="entry name" value="ABC_TRANSPORTER_1"/>
    <property type="match status" value="1"/>
</dbReference>
<feature type="domain" description="ABC transporter" evidence="4">
    <location>
        <begin position="15"/>
        <end position="250"/>
    </location>
</feature>
<evidence type="ECO:0000256" key="2">
    <source>
        <dbReference type="ARBA" id="ARBA00022741"/>
    </source>
</evidence>
<dbReference type="InterPro" id="IPR027417">
    <property type="entry name" value="P-loop_NTPase"/>
</dbReference>
<sequence>MECERQVNSGKNALIKCENVGKTFRSAAKGLVKENEIIHNLDMSVYENEFVVVFGPAQCGKTTLLKMIAGLESISQGAVYIGGKQVDSPQTELGMVYQSVALFPWLTVMENVEFGLKMRNIPKKKRQERAQYFIDLVGLQGFENSFPVKLSGGMKQRVGIARAYCTDPEVILLDEPFGALDAQTRYMMEEEIERICSQERRTVVFVTNNVEEAVYLADRIIMMSPSPSVLVDEFIIDLPRPRNLISDEFLRWRKTITERLEEISRLHDDGEPDQSCREEENNVL</sequence>
<name>A0AAW5BYQ9_9FIRM</name>
<evidence type="ECO:0000259" key="4">
    <source>
        <dbReference type="PROSITE" id="PS50893"/>
    </source>
</evidence>
<comment type="caution">
    <text evidence="5">The sequence shown here is derived from an EMBL/GenBank/DDBJ whole genome shotgun (WGS) entry which is preliminary data.</text>
</comment>
<keyword evidence="2" id="KW-0547">Nucleotide-binding</keyword>
<keyword evidence="3 5" id="KW-0067">ATP-binding</keyword>
<reference evidence="5" key="1">
    <citation type="submission" date="2022-01" db="EMBL/GenBank/DDBJ databases">
        <title>Collection of gut derived symbiotic bacterial strains cultured from healthy donors.</title>
        <authorList>
            <person name="Lin H."/>
            <person name="Kohout C."/>
            <person name="Waligurski E."/>
            <person name="Pamer E.G."/>
        </authorList>
    </citation>
    <scope>NUCLEOTIDE SEQUENCE</scope>
    <source>
        <strain evidence="5">DFI.6.55</strain>
    </source>
</reference>
<accession>A0AAW5BYQ9</accession>
<dbReference type="Gene3D" id="3.40.50.300">
    <property type="entry name" value="P-loop containing nucleotide triphosphate hydrolases"/>
    <property type="match status" value="1"/>
</dbReference>
<evidence type="ECO:0000256" key="1">
    <source>
        <dbReference type="ARBA" id="ARBA00022448"/>
    </source>
</evidence>
<dbReference type="GO" id="GO:0016887">
    <property type="term" value="F:ATP hydrolysis activity"/>
    <property type="evidence" value="ECO:0007669"/>
    <property type="project" value="InterPro"/>
</dbReference>
<organism evidence="5 6">
    <name type="scientific">Enterocloster aldenensis</name>
    <dbReference type="NCBI Taxonomy" id="358742"/>
    <lineage>
        <taxon>Bacteria</taxon>
        <taxon>Bacillati</taxon>
        <taxon>Bacillota</taxon>
        <taxon>Clostridia</taxon>
        <taxon>Lachnospirales</taxon>
        <taxon>Lachnospiraceae</taxon>
        <taxon>Enterocloster</taxon>
    </lineage>
</organism>
<protein>
    <submittedName>
        <fullName evidence="5">ABC transporter ATP-binding protein</fullName>
    </submittedName>
</protein>
<dbReference type="GO" id="GO:0005524">
    <property type="term" value="F:ATP binding"/>
    <property type="evidence" value="ECO:0007669"/>
    <property type="project" value="UniProtKB-KW"/>
</dbReference>
<dbReference type="EMBL" id="JAKNGE010000053">
    <property type="protein sequence ID" value="MCG4749158.1"/>
    <property type="molecule type" value="Genomic_DNA"/>
</dbReference>
<evidence type="ECO:0000256" key="3">
    <source>
        <dbReference type="ARBA" id="ARBA00022840"/>
    </source>
</evidence>
<dbReference type="InterPro" id="IPR003593">
    <property type="entry name" value="AAA+_ATPase"/>
</dbReference>
<dbReference type="CDD" id="cd03293">
    <property type="entry name" value="ABC_NrtD_SsuB_transporters"/>
    <property type="match status" value="1"/>
</dbReference>
<evidence type="ECO:0000313" key="5">
    <source>
        <dbReference type="EMBL" id="MCG4749158.1"/>
    </source>
</evidence>
<proteinExistence type="predicted"/>
<dbReference type="InterPro" id="IPR050166">
    <property type="entry name" value="ABC_transporter_ATP-bind"/>
</dbReference>
<dbReference type="InterPro" id="IPR003439">
    <property type="entry name" value="ABC_transporter-like_ATP-bd"/>
</dbReference>
<dbReference type="Proteomes" id="UP001299608">
    <property type="component" value="Unassembled WGS sequence"/>
</dbReference>
<dbReference type="AlphaFoldDB" id="A0AAW5BYQ9"/>
<dbReference type="PANTHER" id="PTHR42788:SF13">
    <property type="entry name" value="ALIPHATIC SULFONATES IMPORT ATP-BINDING PROTEIN SSUB"/>
    <property type="match status" value="1"/>
</dbReference>
<dbReference type="SUPFAM" id="SSF52540">
    <property type="entry name" value="P-loop containing nucleoside triphosphate hydrolases"/>
    <property type="match status" value="1"/>
</dbReference>
<gene>
    <name evidence="5" type="ORF">L0N08_27465</name>
</gene>
<dbReference type="PANTHER" id="PTHR42788">
    <property type="entry name" value="TAURINE IMPORT ATP-BINDING PROTEIN-RELATED"/>
    <property type="match status" value="1"/>
</dbReference>
<evidence type="ECO:0000313" key="6">
    <source>
        <dbReference type="Proteomes" id="UP001299608"/>
    </source>
</evidence>
<dbReference type="SMART" id="SM00382">
    <property type="entry name" value="AAA"/>
    <property type="match status" value="1"/>
</dbReference>